<dbReference type="AlphaFoldDB" id="A0A5A9MYA0"/>
<dbReference type="EMBL" id="SOYY01000025">
    <property type="protein sequence ID" value="KAA0701771.1"/>
    <property type="molecule type" value="Genomic_DNA"/>
</dbReference>
<evidence type="ECO:0000313" key="16">
    <source>
        <dbReference type="EMBL" id="KAA0701771.1"/>
    </source>
</evidence>
<dbReference type="PANTHER" id="PTHR11767">
    <property type="entry name" value="INWARD RECTIFIER POTASSIUM CHANNEL"/>
    <property type="match status" value="1"/>
</dbReference>
<dbReference type="GO" id="GO:0007399">
    <property type="term" value="P:nervous system development"/>
    <property type="evidence" value="ECO:0007669"/>
    <property type="project" value="UniProtKB-ARBA"/>
</dbReference>
<keyword evidence="3 12" id="KW-0633">Potassium transport</keyword>
<evidence type="ECO:0000256" key="12">
    <source>
        <dbReference type="RuleBase" id="RU003822"/>
    </source>
</evidence>
<evidence type="ECO:0000256" key="13">
    <source>
        <dbReference type="SAM" id="Phobius"/>
    </source>
</evidence>
<evidence type="ECO:0000256" key="5">
    <source>
        <dbReference type="ARBA" id="ARBA00022882"/>
    </source>
</evidence>
<dbReference type="Pfam" id="PF17655">
    <property type="entry name" value="IRK_C"/>
    <property type="match status" value="1"/>
</dbReference>
<dbReference type="SUPFAM" id="SSF81296">
    <property type="entry name" value="E set domains"/>
    <property type="match status" value="1"/>
</dbReference>
<comment type="subcellular location">
    <subcellularLocation>
        <location evidence="1 12">Membrane</location>
        <topology evidence="1 12">Multi-pass membrane protein</topology>
    </subcellularLocation>
</comment>
<keyword evidence="6 12" id="KW-0630">Potassium</keyword>
<evidence type="ECO:0000256" key="11">
    <source>
        <dbReference type="ARBA" id="ARBA00034430"/>
    </source>
</evidence>
<dbReference type="SUPFAM" id="SSF81324">
    <property type="entry name" value="Voltage-gated potassium channels"/>
    <property type="match status" value="1"/>
</dbReference>
<dbReference type="Pfam" id="PF01007">
    <property type="entry name" value="IRK"/>
    <property type="match status" value="1"/>
</dbReference>
<dbReference type="GO" id="GO:0005886">
    <property type="term" value="C:plasma membrane"/>
    <property type="evidence" value="ECO:0007669"/>
    <property type="project" value="TreeGrafter"/>
</dbReference>
<dbReference type="PANTHER" id="PTHR11767:SF3">
    <property type="entry name" value="INWARD RECTIFIER POTASSIUM CHANNEL 13"/>
    <property type="match status" value="1"/>
</dbReference>
<dbReference type="InterPro" id="IPR013518">
    <property type="entry name" value="K_chnl_inward-rec_Kir_cyto"/>
</dbReference>
<dbReference type="Proteomes" id="UP000324632">
    <property type="component" value="Chromosome 25"/>
</dbReference>
<comment type="similarity">
    <text evidence="12">Belongs to the inward rectifier-type potassium channel (TC 1.A.2.1) family.</text>
</comment>
<dbReference type="GO" id="GO:0034765">
    <property type="term" value="P:regulation of monoatomic ion transmembrane transport"/>
    <property type="evidence" value="ECO:0007669"/>
    <property type="project" value="TreeGrafter"/>
</dbReference>
<gene>
    <name evidence="16" type="ORF">E1301_Tti016386</name>
</gene>
<feature type="transmembrane region" description="Helical" evidence="13">
    <location>
        <begin position="67"/>
        <end position="90"/>
    </location>
</feature>
<protein>
    <submittedName>
        <fullName evidence="16">Inward rectifier potassium channel 13</fullName>
    </submittedName>
</protein>
<evidence type="ECO:0000256" key="8">
    <source>
        <dbReference type="ARBA" id="ARBA00023065"/>
    </source>
</evidence>
<keyword evidence="5 12" id="KW-0851">Voltage-gated channel</keyword>
<feature type="transmembrane region" description="Helical" evidence="13">
    <location>
        <begin position="146"/>
        <end position="170"/>
    </location>
</feature>
<keyword evidence="9 13" id="KW-0472">Membrane</keyword>
<comment type="catalytic activity">
    <reaction evidence="11">
        <text>K(+)(in) = K(+)(out)</text>
        <dbReference type="Rhea" id="RHEA:29463"/>
        <dbReference type="ChEBI" id="CHEBI:29103"/>
    </reaction>
</comment>
<evidence type="ECO:0000259" key="15">
    <source>
        <dbReference type="Pfam" id="PF17655"/>
    </source>
</evidence>
<dbReference type="InterPro" id="IPR040445">
    <property type="entry name" value="Kir_TM"/>
</dbReference>
<evidence type="ECO:0000259" key="14">
    <source>
        <dbReference type="Pfam" id="PF01007"/>
    </source>
</evidence>
<dbReference type="GO" id="GO:1990573">
    <property type="term" value="P:potassium ion import across plasma membrane"/>
    <property type="evidence" value="ECO:0007669"/>
    <property type="project" value="TreeGrafter"/>
</dbReference>
<dbReference type="OrthoDB" id="273257at2759"/>
<dbReference type="InterPro" id="IPR016449">
    <property type="entry name" value="K_chnl_inward-rec_Kir"/>
</dbReference>
<dbReference type="GO" id="GO:0034702">
    <property type="term" value="C:monoatomic ion channel complex"/>
    <property type="evidence" value="ECO:0007669"/>
    <property type="project" value="UniProtKB-KW"/>
</dbReference>
<evidence type="ECO:0000256" key="10">
    <source>
        <dbReference type="ARBA" id="ARBA00023303"/>
    </source>
</evidence>
<name>A0A5A9MYA0_9TELE</name>
<evidence type="ECO:0000256" key="2">
    <source>
        <dbReference type="ARBA" id="ARBA00022448"/>
    </source>
</evidence>
<evidence type="ECO:0000256" key="7">
    <source>
        <dbReference type="ARBA" id="ARBA00022989"/>
    </source>
</evidence>
<evidence type="ECO:0000313" key="17">
    <source>
        <dbReference type="Proteomes" id="UP000324632"/>
    </source>
</evidence>
<evidence type="ECO:0000256" key="9">
    <source>
        <dbReference type="ARBA" id="ARBA00023136"/>
    </source>
</evidence>
<proteinExistence type="inferred from homology"/>
<keyword evidence="7 13" id="KW-1133">Transmembrane helix</keyword>
<evidence type="ECO:0000256" key="1">
    <source>
        <dbReference type="ARBA" id="ARBA00004141"/>
    </source>
</evidence>
<comment type="caution">
    <text evidence="16">The sequence shown here is derived from an EMBL/GenBank/DDBJ whole genome shotgun (WGS) entry which is preliminary data.</text>
</comment>
<dbReference type="Gene3D" id="2.60.40.1400">
    <property type="entry name" value="G protein-activated inward rectifier potassium channel 1"/>
    <property type="match status" value="1"/>
</dbReference>
<feature type="domain" description="Potassium channel inwardly rectifying transmembrane" evidence="14">
    <location>
        <begin position="31"/>
        <end position="176"/>
    </location>
</feature>
<keyword evidence="4 12" id="KW-0812">Transmembrane</keyword>
<keyword evidence="8 12" id="KW-0406">Ion transport</keyword>
<keyword evidence="10 12" id="KW-0407">Ion channel</keyword>
<organism evidence="16 17">
    <name type="scientific">Triplophysa tibetana</name>
    <dbReference type="NCBI Taxonomy" id="1572043"/>
    <lineage>
        <taxon>Eukaryota</taxon>
        <taxon>Metazoa</taxon>
        <taxon>Chordata</taxon>
        <taxon>Craniata</taxon>
        <taxon>Vertebrata</taxon>
        <taxon>Euteleostomi</taxon>
        <taxon>Actinopterygii</taxon>
        <taxon>Neopterygii</taxon>
        <taxon>Teleostei</taxon>
        <taxon>Ostariophysi</taxon>
        <taxon>Cypriniformes</taxon>
        <taxon>Nemacheilidae</taxon>
        <taxon>Triplophysa</taxon>
    </lineage>
</organism>
<dbReference type="Gene3D" id="1.10.287.70">
    <property type="match status" value="1"/>
</dbReference>
<dbReference type="PRINTS" id="PR01320">
    <property type="entry name" value="KIRCHANNEL"/>
</dbReference>
<reference evidence="16 17" key="1">
    <citation type="journal article" date="2019" name="Mol. Ecol. Resour.">
        <title>Chromosome-level genome assembly of Triplophysa tibetana, a fish adapted to the harsh high-altitude environment of the Tibetan Plateau.</title>
        <authorList>
            <person name="Yang X."/>
            <person name="Liu H."/>
            <person name="Ma Z."/>
            <person name="Zou Y."/>
            <person name="Zou M."/>
            <person name="Mao Y."/>
            <person name="Li X."/>
            <person name="Wang H."/>
            <person name="Chen T."/>
            <person name="Wang W."/>
            <person name="Yang R."/>
        </authorList>
    </citation>
    <scope>NUCLEOTIDE SEQUENCE [LARGE SCALE GENOMIC DNA]</scope>
    <source>
        <strain evidence="16">TTIB1903HZAU</strain>
        <tissue evidence="16">Muscle</tissue>
    </source>
</reference>
<keyword evidence="2 12" id="KW-0813">Transport</keyword>
<dbReference type="InterPro" id="IPR014756">
    <property type="entry name" value="Ig_E-set"/>
</dbReference>
<dbReference type="GO" id="GO:0005242">
    <property type="term" value="F:inward rectifier potassium channel activity"/>
    <property type="evidence" value="ECO:0007669"/>
    <property type="project" value="InterPro"/>
</dbReference>
<sequence>MPSANQFTMTTTTGDQKDNLLKKTPYQRLISKDGRSLIRGHAPGHRDKWRAALQDMWGTWLGLRWRWVVLAFCSSFILHWFLFAVLWYLLARVNGDLDVLDHDAPPPGHVLCVKHVTGFTAAFSFALETQLTIGYGTMYPNSDCPIAISLLALQMLLGLMLETFITGAFVAKFSRPQKRCVGILFSPQAVVCEVKGQRCLMFRVTNLLPVSLVDVSVTGILYEERDDHTLHQTAVEFTTDNLGSRPCPLFVSPLTYFYPLTSSSALHNVIKPSSPSRFELVVFLSASKDSTGCDYNKRTSYLPDEIEHGRCFVKSTPQPGKDRNKNARIDYFDTQPCPLMQDQVEVQMNQTGNDQH</sequence>
<evidence type="ECO:0000256" key="4">
    <source>
        <dbReference type="ARBA" id="ARBA00022692"/>
    </source>
</evidence>
<keyword evidence="17" id="KW-1185">Reference proteome</keyword>
<feature type="domain" description="Inward rectifier potassium channel C-terminal" evidence="15">
    <location>
        <begin position="183"/>
        <end position="316"/>
    </location>
</feature>
<evidence type="ECO:0000256" key="3">
    <source>
        <dbReference type="ARBA" id="ARBA00022538"/>
    </source>
</evidence>
<accession>A0A5A9MYA0</accession>
<evidence type="ECO:0000256" key="6">
    <source>
        <dbReference type="ARBA" id="ARBA00022958"/>
    </source>
</evidence>
<dbReference type="InterPro" id="IPR041647">
    <property type="entry name" value="IRK_C"/>
</dbReference>